<proteinExistence type="predicted"/>
<keyword evidence="3" id="KW-0560">Oxidoreductase</keyword>
<dbReference type="InterPro" id="IPR036922">
    <property type="entry name" value="Rieske_2Fe-2S_sf"/>
</dbReference>
<dbReference type="InterPro" id="IPR017941">
    <property type="entry name" value="Rieske_2Fe-2S"/>
</dbReference>
<keyword evidence="2" id="KW-0479">Metal-binding</keyword>
<evidence type="ECO:0000256" key="5">
    <source>
        <dbReference type="ARBA" id="ARBA00023014"/>
    </source>
</evidence>
<evidence type="ECO:0000259" key="6">
    <source>
        <dbReference type="PROSITE" id="PS51296"/>
    </source>
</evidence>
<evidence type="ECO:0000313" key="7">
    <source>
        <dbReference type="EMBL" id="MET7014047.1"/>
    </source>
</evidence>
<gene>
    <name evidence="7" type="ORF">ABXR19_07580</name>
</gene>
<dbReference type="EMBL" id="JBEWZI010000006">
    <property type="protein sequence ID" value="MET7014047.1"/>
    <property type="molecule type" value="Genomic_DNA"/>
</dbReference>
<evidence type="ECO:0000313" key="8">
    <source>
        <dbReference type="Proteomes" id="UP001549691"/>
    </source>
</evidence>
<accession>A0ABV2TJE8</accession>
<dbReference type="PANTHER" id="PTHR21266:SF57">
    <property type="entry name" value="3-CHLOROBENZOATE-3,4-DIOXYGENASE"/>
    <property type="match status" value="1"/>
</dbReference>
<feature type="domain" description="Rieske" evidence="6">
    <location>
        <begin position="30"/>
        <end position="132"/>
    </location>
</feature>
<name>A0ABV2TJE8_9RHOO</name>
<keyword evidence="5" id="KW-0411">Iron-sulfur</keyword>
<dbReference type="InterPro" id="IPR050584">
    <property type="entry name" value="Cholesterol_7-desaturase"/>
</dbReference>
<dbReference type="SUPFAM" id="SSF55961">
    <property type="entry name" value="Bet v1-like"/>
    <property type="match status" value="1"/>
</dbReference>
<organism evidence="7 8">
    <name type="scientific">Uliginosibacterium flavum</name>
    <dbReference type="NCBI Taxonomy" id="1396831"/>
    <lineage>
        <taxon>Bacteria</taxon>
        <taxon>Pseudomonadati</taxon>
        <taxon>Pseudomonadota</taxon>
        <taxon>Betaproteobacteria</taxon>
        <taxon>Rhodocyclales</taxon>
        <taxon>Zoogloeaceae</taxon>
        <taxon>Uliginosibacterium</taxon>
    </lineage>
</organism>
<keyword evidence="7" id="KW-0223">Dioxygenase</keyword>
<dbReference type="InterPro" id="IPR044043">
    <property type="entry name" value="VanA_C_cat"/>
</dbReference>
<dbReference type="GO" id="GO:0051213">
    <property type="term" value="F:dioxygenase activity"/>
    <property type="evidence" value="ECO:0007669"/>
    <property type="project" value="UniProtKB-KW"/>
</dbReference>
<reference evidence="7 8" key="1">
    <citation type="submission" date="2024-07" db="EMBL/GenBank/DDBJ databases">
        <title>Uliginosibacterium flavum JJ3220;KACC:17644.</title>
        <authorList>
            <person name="Kim M.K."/>
        </authorList>
    </citation>
    <scope>NUCLEOTIDE SEQUENCE [LARGE SCALE GENOMIC DNA]</scope>
    <source>
        <strain evidence="7 8">KACC:17644</strain>
    </source>
</reference>
<dbReference type="Pfam" id="PF19112">
    <property type="entry name" value="VanA_C"/>
    <property type="match status" value="1"/>
</dbReference>
<dbReference type="PANTHER" id="PTHR21266">
    <property type="entry name" value="IRON-SULFUR DOMAIN CONTAINING PROTEIN"/>
    <property type="match status" value="1"/>
</dbReference>
<dbReference type="Gene3D" id="3.90.380.10">
    <property type="entry name" value="Naphthalene 1,2-dioxygenase Alpha Subunit, Chain A, domain 1"/>
    <property type="match status" value="1"/>
</dbReference>
<sequence length="348" mass="38445">MPQSATTTPAAPPCASSFNPQDWAILARHWYPVARIQDVQQTPVTARLLDVPLVLFRSSEGLCVARDVCPHRGVPLSMGRLDGDALVCAYHGLRFGSDGRCRKIPAQPELKPAARLNLTHYPAIERYGLIWTCLAPDEASEIPPMPSWDDPAHQTILPEPVDIAGSAGRQVEGFVDVAHFAFVHAAAFADPDNSVVPSYDTEFTDFGLRTHYASSVSNYPQGLQHLAPPDFVWLRVFEVYPPFSARLTVHFPAVGLLNILNAACPVSATRTRLFVPITRNFDTGSPLEPVYAFNAQIFAEDQALIERQWPLQLPLDPHEEAHFAADRSSLGYRRLLREMGLSFKSAPT</sequence>
<evidence type="ECO:0000256" key="4">
    <source>
        <dbReference type="ARBA" id="ARBA00023004"/>
    </source>
</evidence>
<dbReference type="Proteomes" id="UP001549691">
    <property type="component" value="Unassembled WGS sequence"/>
</dbReference>
<keyword evidence="8" id="KW-1185">Reference proteome</keyword>
<protein>
    <submittedName>
        <fullName evidence="7">Aromatic ring-hydroxylating dioxygenase subunit alpha</fullName>
    </submittedName>
</protein>
<dbReference type="Gene3D" id="2.102.10.10">
    <property type="entry name" value="Rieske [2Fe-2S] iron-sulphur domain"/>
    <property type="match status" value="1"/>
</dbReference>
<keyword evidence="4" id="KW-0408">Iron</keyword>
<dbReference type="SUPFAM" id="SSF50022">
    <property type="entry name" value="ISP domain"/>
    <property type="match status" value="1"/>
</dbReference>
<dbReference type="Pfam" id="PF00355">
    <property type="entry name" value="Rieske"/>
    <property type="match status" value="1"/>
</dbReference>
<evidence type="ECO:0000256" key="1">
    <source>
        <dbReference type="ARBA" id="ARBA00022714"/>
    </source>
</evidence>
<keyword evidence="1" id="KW-0001">2Fe-2S</keyword>
<comment type="caution">
    <text evidence="7">The sequence shown here is derived from an EMBL/GenBank/DDBJ whole genome shotgun (WGS) entry which is preliminary data.</text>
</comment>
<dbReference type="PROSITE" id="PS51296">
    <property type="entry name" value="RIESKE"/>
    <property type="match status" value="1"/>
</dbReference>
<evidence type="ECO:0000256" key="3">
    <source>
        <dbReference type="ARBA" id="ARBA00023002"/>
    </source>
</evidence>
<evidence type="ECO:0000256" key="2">
    <source>
        <dbReference type="ARBA" id="ARBA00022723"/>
    </source>
</evidence>
<dbReference type="RefSeq" id="WP_354600505.1">
    <property type="nucleotide sequence ID" value="NZ_JBEWZI010000006.1"/>
</dbReference>